<organism evidence="2 3">
    <name type="scientific">Aliikangiella coralliicola</name>
    <dbReference type="NCBI Taxonomy" id="2592383"/>
    <lineage>
        <taxon>Bacteria</taxon>
        <taxon>Pseudomonadati</taxon>
        <taxon>Pseudomonadota</taxon>
        <taxon>Gammaproteobacteria</taxon>
        <taxon>Oceanospirillales</taxon>
        <taxon>Pleioneaceae</taxon>
        <taxon>Aliikangiella</taxon>
    </lineage>
</organism>
<dbReference type="Proteomes" id="UP000315439">
    <property type="component" value="Unassembled WGS sequence"/>
</dbReference>
<dbReference type="GO" id="GO:0004497">
    <property type="term" value="F:monooxygenase activity"/>
    <property type="evidence" value="ECO:0007669"/>
    <property type="project" value="UniProtKB-KW"/>
</dbReference>
<name>A0A545UJH8_9GAMM</name>
<keyword evidence="2" id="KW-0560">Oxidoreductase</keyword>
<dbReference type="Pfam" id="PF03992">
    <property type="entry name" value="ABM"/>
    <property type="match status" value="1"/>
</dbReference>
<reference evidence="2 3" key="1">
    <citation type="submission" date="2019-07" db="EMBL/GenBank/DDBJ databases">
        <title>Draft genome for Aliikangiella sp. M105.</title>
        <authorList>
            <person name="Wang G."/>
        </authorList>
    </citation>
    <scope>NUCLEOTIDE SEQUENCE [LARGE SCALE GENOMIC DNA]</scope>
    <source>
        <strain evidence="2 3">M105</strain>
    </source>
</reference>
<dbReference type="AlphaFoldDB" id="A0A545UJH8"/>
<dbReference type="InterPro" id="IPR007138">
    <property type="entry name" value="ABM_dom"/>
</dbReference>
<dbReference type="OrthoDB" id="5518280at2"/>
<evidence type="ECO:0000313" key="2">
    <source>
        <dbReference type="EMBL" id="TQV89593.1"/>
    </source>
</evidence>
<evidence type="ECO:0000259" key="1">
    <source>
        <dbReference type="PROSITE" id="PS51725"/>
    </source>
</evidence>
<accession>A0A545UJH8</accession>
<protein>
    <submittedName>
        <fullName evidence="2">Antibiotic biosynthesis monooxygenase</fullName>
    </submittedName>
</protein>
<dbReference type="PROSITE" id="PS51725">
    <property type="entry name" value="ABM"/>
    <property type="match status" value="1"/>
</dbReference>
<dbReference type="InterPro" id="IPR011008">
    <property type="entry name" value="Dimeric_a/b-barrel"/>
</dbReference>
<dbReference type="EMBL" id="VIKS01000001">
    <property type="protein sequence ID" value="TQV89593.1"/>
    <property type="molecule type" value="Genomic_DNA"/>
</dbReference>
<sequence length="93" mass="10473">MSITRINEFKAAEGKSAELFEFLGSLLPHINSSEGSLSCELLRSDESEDSFVVIERWESKEFHRKSVDSFPKEEMQGAMSLFGAPPKGAYYHP</sequence>
<dbReference type="SUPFAM" id="SSF54909">
    <property type="entry name" value="Dimeric alpha+beta barrel"/>
    <property type="match status" value="1"/>
</dbReference>
<dbReference type="RefSeq" id="WP_142891657.1">
    <property type="nucleotide sequence ID" value="NZ_ML660160.1"/>
</dbReference>
<keyword evidence="2" id="KW-0503">Monooxygenase</keyword>
<comment type="caution">
    <text evidence="2">The sequence shown here is derived from an EMBL/GenBank/DDBJ whole genome shotgun (WGS) entry which is preliminary data.</text>
</comment>
<evidence type="ECO:0000313" key="3">
    <source>
        <dbReference type="Proteomes" id="UP000315439"/>
    </source>
</evidence>
<gene>
    <name evidence="2" type="ORF">FLL46_01540</name>
</gene>
<proteinExistence type="predicted"/>
<keyword evidence="3" id="KW-1185">Reference proteome</keyword>
<dbReference type="Gene3D" id="3.30.70.100">
    <property type="match status" value="1"/>
</dbReference>
<feature type="domain" description="ABM" evidence="1">
    <location>
        <begin position="3"/>
        <end position="91"/>
    </location>
</feature>